<protein>
    <submittedName>
        <fullName evidence="3">Uncharacterized protein</fullName>
    </submittedName>
</protein>
<sequence>LRYFDNKVFVALARGTLNVYSRDHNGTGTTWNVSDPDEVQLGASVSRLATVGSNKLWCGCMNHIHILNTSTLEVEHSITLHQDPNKGVACLAASGFGVWVALNGASSVRLYHATTHELLSEVNAGPAVAKMLSSSDDIIRQHKAACLRVTSLLCCKDLLWVGTSAGVVLVVPLPHMTATTVKLQQALNITASPMKFVVPSRSFKGGNSSATSFSGGGGSNTAPSGAGKDQQYHLRHHHHHHHYYGAPTAGPGGPLASSTSDASGGASPGEPWGRPRRVNHGLVRYD</sequence>
<feature type="compositionally biased region" description="Low complexity" evidence="2">
    <location>
        <begin position="245"/>
        <end position="269"/>
    </location>
</feature>
<dbReference type="Gene3D" id="2.130.10.10">
    <property type="entry name" value="YVTN repeat-like/Quinoprotein amine dehydrogenase"/>
    <property type="match status" value="1"/>
</dbReference>
<dbReference type="AlphaFoldDB" id="A0A7R9BZT0"/>
<organism evidence="3">
    <name type="scientific">Notodromas monacha</name>
    <dbReference type="NCBI Taxonomy" id="399045"/>
    <lineage>
        <taxon>Eukaryota</taxon>
        <taxon>Metazoa</taxon>
        <taxon>Ecdysozoa</taxon>
        <taxon>Arthropoda</taxon>
        <taxon>Crustacea</taxon>
        <taxon>Oligostraca</taxon>
        <taxon>Ostracoda</taxon>
        <taxon>Podocopa</taxon>
        <taxon>Podocopida</taxon>
        <taxon>Cypridocopina</taxon>
        <taxon>Cypridoidea</taxon>
        <taxon>Cyprididae</taxon>
        <taxon>Notodromas</taxon>
    </lineage>
</organism>
<evidence type="ECO:0000256" key="2">
    <source>
        <dbReference type="SAM" id="MobiDB-lite"/>
    </source>
</evidence>
<evidence type="ECO:0000313" key="4">
    <source>
        <dbReference type="Proteomes" id="UP000678499"/>
    </source>
</evidence>
<dbReference type="EMBL" id="OA887889">
    <property type="protein sequence ID" value="CAD7283682.1"/>
    <property type="molecule type" value="Genomic_DNA"/>
</dbReference>
<keyword evidence="1" id="KW-0344">Guanine-nucleotide releasing factor</keyword>
<name>A0A7R9BZT0_9CRUS</name>
<feature type="non-terminal residue" evidence="3">
    <location>
        <position position="1"/>
    </location>
</feature>
<dbReference type="InterPro" id="IPR039919">
    <property type="entry name" value="ARHGEF10/ARHGEF17"/>
</dbReference>
<feature type="compositionally biased region" description="Basic residues" evidence="2">
    <location>
        <begin position="233"/>
        <end position="243"/>
    </location>
</feature>
<reference evidence="3" key="1">
    <citation type="submission" date="2020-11" db="EMBL/GenBank/DDBJ databases">
        <authorList>
            <person name="Tran Van P."/>
        </authorList>
    </citation>
    <scope>NUCLEOTIDE SEQUENCE</scope>
</reference>
<dbReference type="SUPFAM" id="SSF50998">
    <property type="entry name" value="Quinoprotein alcohol dehydrogenase-like"/>
    <property type="match status" value="1"/>
</dbReference>
<gene>
    <name evidence="3" type="ORF">NMOB1V02_LOCUS11295</name>
</gene>
<feature type="region of interest" description="Disordered" evidence="2">
    <location>
        <begin position="207"/>
        <end position="286"/>
    </location>
</feature>
<dbReference type="EMBL" id="CAJPEX010005852">
    <property type="protein sequence ID" value="CAG0923834.1"/>
    <property type="molecule type" value="Genomic_DNA"/>
</dbReference>
<evidence type="ECO:0000313" key="3">
    <source>
        <dbReference type="EMBL" id="CAD7283682.1"/>
    </source>
</evidence>
<accession>A0A7R9BZT0</accession>
<dbReference type="GO" id="GO:0030036">
    <property type="term" value="P:actin cytoskeleton organization"/>
    <property type="evidence" value="ECO:0007669"/>
    <property type="project" value="TreeGrafter"/>
</dbReference>
<dbReference type="InterPro" id="IPR015943">
    <property type="entry name" value="WD40/YVTN_repeat-like_dom_sf"/>
</dbReference>
<dbReference type="InterPro" id="IPR011047">
    <property type="entry name" value="Quinoprotein_ADH-like_sf"/>
</dbReference>
<proteinExistence type="predicted"/>
<dbReference type="Pfam" id="PF19056">
    <property type="entry name" value="WD40_2"/>
    <property type="match status" value="1"/>
</dbReference>
<dbReference type="Proteomes" id="UP000678499">
    <property type="component" value="Unassembled WGS sequence"/>
</dbReference>
<keyword evidence="4" id="KW-1185">Reference proteome</keyword>
<dbReference type="GO" id="GO:0005085">
    <property type="term" value="F:guanyl-nucleotide exchange factor activity"/>
    <property type="evidence" value="ECO:0007669"/>
    <property type="project" value="UniProtKB-KW"/>
</dbReference>
<dbReference type="OrthoDB" id="4066896at2759"/>
<dbReference type="PANTHER" id="PTHR12877:SF15">
    <property type="entry name" value="RHO GUANINE NUCLEOTIDE EXCHANGE FACTOR 17"/>
    <property type="match status" value="1"/>
</dbReference>
<dbReference type="PANTHER" id="PTHR12877">
    <property type="entry name" value="RHO GUANINE NUCLEOTIDE EXCHANGE FACTOR"/>
    <property type="match status" value="1"/>
</dbReference>
<evidence type="ECO:0000256" key="1">
    <source>
        <dbReference type="ARBA" id="ARBA00022658"/>
    </source>
</evidence>